<keyword evidence="3" id="KW-1185">Reference proteome</keyword>
<dbReference type="CDD" id="cd00130">
    <property type="entry name" value="PAS"/>
    <property type="match status" value="1"/>
</dbReference>
<gene>
    <name evidence="2" type="ORF">GA0111570_11727</name>
</gene>
<evidence type="ECO:0000313" key="3">
    <source>
        <dbReference type="Proteomes" id="UP000199086"/>
    </source>
</evidence>
<dbReference type="InterPro" id="IPR000014">
    <property type="entry name" value="PAS"/>
</dbReference>
<dbReference type="Proteomes" id="UP000199086">
    <property type="component" value="Unassembled WGS sequence"/>
</dbReference>
<dbReference type="EMBL" id="FMYF01000017">
    <property type="protein sequence ID" value="SDC06722.1"/>
    <property type="molecule type" value="Genomic_DNA"/>
</dbReference>
<name>A0A1G6IJF2_9ACTN</name>
<accession>A0A1G6IJF2</accession>
<evidence type="ECO:0000313" key="2">
    <source>
        <dbReference type="EMBL" id="SDC06722.1"/>
    </source>
</evidence>
<dbReference type="InterPro" id="IPR013656">
    <property type="entry name" value="PAS_4"/>
</dbReference>
<dbReference type="Gene3D" id="3.30.450.20">
    <property type="entry name" value="PAS domain"/>
    <property type="match status" value="1"/>
</dbReference>
<sequence>MEPTGAVRDVGVEDLFFSVTDHKGIIRQVNATFARLSATSREDLVGHSHNVVRHPMMPGGAFRMMWDRLLAGRPFVGYVHNLAADGVRYDVFATITPLPDGGFLSVRTAPLVEDSFVLMSMLYEATCDLEYQLRSDGMSRADAATRGADHLQGLIEDGGMGSYDEVMLGMLPAEVSTLEAALGGLPERPQASGPLREMLEELRSVFADLTVLMVRLDPISELMRDMGDAVYVLQGTIDRSTALAAMIAAKPELDDQFESLVEPLRRWMSMGGEMDALMHALMAEMGEVREVAARSRFLIALARLHQYMTGYYLAELIDRKAGSEEALPAVGLLCEALESGFRDLETQAPVHLEAVDRAIVRIEDAAQLLQAPSRVMAEWDAVASQRDLPGPVADLLPQIEAELEASDRAVRQLRAIGARCADSGAPADTAALRAGAARISGLAQGLASAGA</sequence>
<dbReference type="InterPro" id="IPR035965">
    <property type="entry name" value="PAS-like_dom_sf"/>
</dbReference>
<feature type="domain" description="PAS fold-4" evidence="1">
    <location>
        <begin position="19"/>
        <end position="102"/>
    </location>
</feature>
<protein>
    <submittedName>
        <fullName evidence="2">Aerotaxis receptor</fullName>
    </submittedName>
</protein>
<dbReference type="STRING" id="1577474.GA0111570_11727"/>
<dbReference type="Pfam" id="PF08448">
    <property type="entry name" value="PAS_4"/>
    <property type="match status" value="1"/>
</dbReference>
<dbReference type="OrthoDB" id="266313at2"/>
<dbReference type="SUPFAM" id="SSF55785">
    <property type="entry name" value="PYP-like sensor domain (PAS domain)"/>
    <property type="match status" value="1"/>
</dbReference>
<proteinExistence type="predicted"/>
<keyword evidence="2" id="KW-0675">Receptor</keyword>
<dbReference type="RefSeq" id="WP_092613805.1">
    <property type="nucleotide sequence ID" value="NZ_FMYF01000017.1"/>
</dbReference>
<dbReference type="AlphaFoldDB" id="A0A1G6IJF2"/>
<reference evidence="2 3" key="1">
    <citation type="submission" date="2016-06" db="EMBL/GenBank/DDBJ databases">
        <authorList>
            <person name="Olsen C.W."/>
            <person name="Carey S."/>
            <person name="Hinshaw L."/>
            <person name="Karasin A.I."/>
        </authorList>
    </citation>
    <scope>NUCLEOTIDE SEQUENCE [LARGE SCALE GENOMIC DNA]</scope>
    <source>
        <strain evidence="2 3">LZ-22</strain>
    </source>
</reference>
<organism evidence="2 3">
    <name type="scientific">Raineyella antarctica</name>
    <dbReference type="NCBI Taxonomy" id="1577474"/>
    <lineage>
        <taxon>Bacteria</taxon>
        <taxon>Bacillati</taxon>
        <taxon>Actinomycetota</taxon>
        <taxon>Actinomycetes</taxon>
        <taxon>Propionibacteriales</taxon>
        <taxon>Propionibacteriaceae</taxon>
        <taxon>Raineyella</taxon>
    </lineage>
</organism>
<evidence type="ECO:0000259" key="1">
    <source>
        <dbReference type="Pfam" id="PF08448"/>
    </source>
</evidence>